<evidence type="ECO:0000313" key="2">
    <source>
        <dbReference type="EMBL" id="MDT0308587.1"/>
    </source>
</evidence>
<sequence length="133" mass="14005">MSEQGGGAARRRVRVTSPQTRIALARGHRPAQHLLPLPLPGSADEEALERSRRIFAAQRRLAARTLAALGLLLFGLSGLLGGVPALGRVTVAGVPLSWLLLLAGAYPLLLALAALHVRAAERRERPGGPGPRP</sequence>
<gene>
    <name evidence="2" type="ORF">RM780_16710</name>
</gene>
<keyword evidence="1" id="KW-0812">Transmembrane</keyword>
<accession>A0ABU2LBA2</accession>
<feature type="transmembrane region" description="Helical" evidence="1">
    <location>
        <begin position="61"/>
        <end position="83"/>
    </location>
</feature>
<evidence type="ECO:0000313" key="3">
    <source>
        <dbReference type="Proteomes" id="UP001183388"/>
    </source>
</evidence>
<comment type="caution">
    <text evidence="2">The sequence shown here is derived from an EMBL/GenBank/DDBJ whole genome shotgun (WGS) entry which is preliminary data.</text>
</comment>
<evidence type="ECO:0008006" key="4">
    <source>
        <dbReference type="Google" id="ProtNLM"/>
    </source>
</evidence>
<feature type="transmembrane region" description="Helical" evidence="1">
    <location>
        <begin position="95"/>
        <end position="115"/>
    </location>
</feature>
<keyword evidence="1" id="KW-1133">Transmembrane helix</keyword>
<keyword evidence="3" id="KW-1185">Reference proteome</keyword>
<dbReference type="RefSeq" id="WP_311631528.1">
    <property type="nucleotide sequence ID" value="NZ_JAVREN010000023.1"/>
</dbReference>
<organism evidence="2 3">
    <name type="scientific">Streptomyces boetiae</name>
    <dbReference type="NCBI Taxonomy" id="3075541"/>
    <lineage>
        <taxon>Bacteria</taxon>
        <taxon>Bacillati</taxon>
        <taxon>Actinomycetota</taxon>
        <taxon>Actinomycetes</taxon>
        <taxon>Kitasatosporales</taxon>
        <taxon>Streptomycetaceae</taxon>
        <taxon>Streptomyces</taxon>
    </lineage>
</organism>
<reference evidence="3" key="1">
    <citation type="submission" date="2023-07" db="EMBL/GenBank/DDBJ databases">
        <title>30 novel species of actinomycetes from the DSMZ collection.</title>
        <authorList>
            <person name="Nouioui I."/>
        </authorList>
    </citation>
    <scope>NUCLEOTIDE SEQUENCE [LARGE SCALE GENOMIC DNA]</scope>
    <source>
        <strain evidence="3">DSM 44917</strain>
    </source>
</reference>
<proteinExistence type="predicted"/>
<dbReference type="Proteomes" id="UP001183388">
    <property type="component" value="Unassembled WGS sequence"/>
</dbReference>
<protein>
    <recommendedName>
        <fullName evidence="4">Integral membrane protein</fullName>
    </recommendedName>
</protein>
<dbReference type="EMBL" id="JAVREN010000023">
    <property type="protein sequence ID" value="MDT0308587.1"/>
    <property type="molecule type" value="Genomic_DNA"/>
</dbReference>
<name>A0ABU2LBA2_9ACTN</name>
<evidence type="ECO:0000256" key="1">
    <source>
        <dbReference type="SAM" id="Phobius"/>
    </source>
</evidence>
<keyword evidence="1" id="KW-0472">Membrane</keyword>